<protein>
    <submittedName>
        <fullName evidence="1">Beta-alanine degradation protein BauB</fullName>
    </submittedName>
</protein>
<dbReference type="RefSeq" id="WP_243262913.1">
    <property type="nucleotide sequence ID" value="NZ_CP085144.1"/>
</dbReference>
<gene>
    <name evidence="1" type="primary">bauB</name>
    <name evidence="1" type="ORF">DSM109990_01383</name>
</gene>
<dbReference type="SUPFAM" id="SSF51182">
    <property type="entry name" value="RmlC-like cupins"/>
    <property type="match status" value="1"/>
</dbReference>
<keyword evidence="2" id="KW-1185">Reference proteome</keyword>
<dbReference type="InterPro" id="IPR014710">
    <property type="entry name" value="RmlC-like_jellyroll"/>
</dbReference>
<evidence type="ECO:0000313" key="1">
    <source>
        <dbReference type="EMBL" id="UOA14577.1"/>
    </source>
</evidence>
<dbReference type="Proteomes" id="UP000831019">
    <property type="component" value="Chromosome"/>
</dbReference>
<dbReference type="InterPro" id="IPR011051">
    <property type="entry name" value="RmlC_Cupin_sf"/>
</dbReference>
<dbReference type="Gene3D" id="2.60.120.10">
    <property type="entry name" value="Jelly Rolls"/>
    <property type="match status" value="1"/>
</dbReference>
<dbReference type="EMBL" id="CP085144">
    <property type="protein sequence ID" value="UOA14577.1"/>
    <property type="molecule type" value="Genomic_DNA"/>
</dbReference>
<evidence type="ECO:0000313" key="2">
    <source>
        <dbReference type="Proteomes" id="UP000831019"/>
    </source>
</evidence>
<organism evidence="1 2">
    <name type="scientific">Sulfitobacter dubius</name>
    <dbReference type="NCBI Taxonomy" id="218673"/>
    <lineage>
        <taxon>Bacteria</taxon>
        <taxon>Pseudomonadati</taxon>
        <taxon>Pseudomonadota</taxon>
        <taxon>Alphaproteobacteria</taxon>
        <taxon>Rhodobacterales</taxon>
        <taxon>Roseobacteraceae</taxon>
        <taxon>Sulfitobacter</taxon>
    </lineage>
</organism>
<proteinExistence type="predicted"/>
<reference evidence="2" key="1">
    <citation type="journal article" date="2022" name="Microorganisms">
        <title>Beyond the ABCs#Discovery of Three New Plasmid Types in Rhodobacterales (RepQ, RepY, RepW).</title>
        <authorList>
            <person name="Freese H.M."/>
            <person name="Ringel V."/>
            <person name="Overmann J."/>
            <person name="Petersen J."/>
        </authorList>
    </citation>
    <scope>NUCLEOTIDE SEQUENCE [LARGE SCALE GENOMIC DNA]</scope>
    <source>
        <strain evidence="2">DSM 109990</strain>
    </source>
</reference>
<sequence>MCNAGDRGTAVSAVLIENPRTRVTRWSFSGRGDNTGWHRHEYDYLVVPIQDGVLEIRDAKGVLSRSELKVGVPYFRKRGVEHDVLNGNDGEFAFIEVEFLEHAARQN</sequence>
<accession>A0ABY3ZJB6</accession>
<name>A0ABY3ZJB6_9RHOB</name>